<proteinExistence type="predicted"/>
<gene>
    <name evidence="2" type="ORF">EV186_102555</name>
</gene>
<comment type="caution">
    <text evidence="2">The sequence shown here is derived from an EMBL/GenBank/DDBJ whole genome shotgun (WGS) entry which is preliminary data.</text>
</comment>
<dbReference type="Pfam" id="PF13565">
    <property type="entry name" value="HTH_32"/>
    <property type="match status" value="1"/>
</dbReference>
<dbReference type="GO" id="GO:0003677">
    <property type="term" value="F:DNA binding"/>
    <property type="evidence" value="ECO:0007669"/>
    <property type="project" value="UniProtKB-KW"/>
</dbReference>
<dbReference type="InterPro" id="IPR047655">
    <property type="entry name" value="Transpos_IS630-like"/>
</dbReference>
<keyword evidence="2" id="KW-0238">DNA-binding</keyword>
<accession>A0A4R6SGB7</accession>
<keyword evidence="2" id="KW-0371">Homeobox</keyword>
<dbReference type="InterPro" id="IPR036397">
    <property type="entry name" value="RNaseH_sf"/>
</dbReference>
<dbReference type="NCBIfam" id="NF033545">
    <property type="entry name" value="transpos_IS630"/>
    <property type="match status" value="1"/>
</dbReference>
<dbReference type="RefSeq" id="WP_243753993.1">
    <property type="nucleotide sequence ID" value="NZ_SNXZ01000002.1"/>
</dbReference>
<dbReference type="EMBL" id="SNXZ01000002">
    <property type="protein sequence ID" value="TDQ00693.1"/>
    <property type="molecule type" value="Genomic_DNA"/>
</dbReference>
<dbReference type="InterPro" id="IPR009057">
    <property type="entry name" value="Homeodomain-like_sf"/>
</dbReference>
<keyword evidence="3" id="KW-1185">Reference proteome</keyword>
<organism evidence="2 3">
    <name type="scientific">Labedaea rhizosphaerae</name>
    <dbReference type="NCBI Taxonomy" id="598644"/>
    <lineage>
        <taxon>Bacteria</taxon>
        <taxon>Bacillati</taxon>
        <taxon>Actinomycetota</taxon>
        <taxon>Actinomycetes</taxon>
        <taxon>Pseudonocardiales</taxon>
        <taxon>Pseudonocardiaceae</taxon>
        <taxon>Labedaea</taxon>
    </lineage>
</organism>
<dbReference type="InterPro" id="IPR038717">
    <property type="entry name" value="Tc1-like_DDE_dom"/>
</dbReference>
<name>A0A4R6SGB7_LABRH</name>
<reference evidence="2 3" key="1">
    <citation type="submission" date="2019-03" db="EMBL/GenBank/DDBJ databases">
        <title>Genomic Encyclopedia of Type Strains, Phase IV (KMG-IV): sequencing the most valuable type-strain genomes for metagenomic binning, comparative biology and taxonomic classification.</title>
        <authorList>
            <person name="Goeker M."/>
        </authorList>
    </citation>
    <scope>NUCLEOTIDE SEQUENCE [LARGE SCALE GENOMIC DNA]</scope>
    <source>
        <strain evidence="2 3">DSM 45361</strain>
    </source>
</reference>
<dbReference type="Pfam" id="PF13358">
    <property type="entry name" value="DDE_3"/>
    <property type="match status" value="1"/>
</dbReference>
<protein>
    <submittedName>
        <fullName evidence="2">Homeodomain-containing protein</fullName>
    </submittedName>
</protein>
<dbReference type="InterPro" id="IPR012337">
    <property type="entry name" value="RNaseH-like_sf"/>
</dbReference>
<evidence type="ECO:0000313" key="2">
    <source>
        <dbReference type="EMBL" id="TDQ00693.1"/>
    </source>
</evidence>
<dbReference type="SUPFAM" id="SSF53098">
    <property type="entry name" value="Ribonuclease H-like"/>
    <property type="match status" value="1"/>
</dbReference>
<feature type="domain" description="Tc1-like transposase DDE" evidence="1">
    <location>
        <begin position="120"/>
        <end position="250"/>
    </location>
</feature>
<evidence type="ECO:0000313" key="3">
    <source>
        <dbReference type="Proteomes" id="UP000295444"/>
    </source>
</evidence>
<dbReference type="Gene3D" id="3.30.420.10">
    <property type="entry name" value="Ribonuclease H-like superfamily/Ribonuclease H"/>
    <property type="match status" value="1"/>
</dbReference>
<sequence>MREVIHAFNEQGFAALDPKWSGGRPPKFGPVARELICQIARSTPSALGQPFSTWSLTKLAAYLAEHRRLEVSVETVRRVLRAAGISWQATKTWKASSDPDFAAKMARVLSLYDHPPTDGRVICVDEFGPLNLLPRPGKGWFRAGQPARQRATYTRSAGVRHMFAALDLASGQLFYRFRDRKRWREFLDFVKQLRKRFPTGRLYLVCDNYSPHQKTEVLTWCAAHNIELTFTPSNASWLNWIECEFTALRYFTLDGSDYPTHTAQEQAIARHIRWANRHATAKRHYAVNSKIRRPDYLPNVA</sequence>
<dbReference type="AlphaFoldDB" id="A0A4R6SGB7"/>
<dbReference type="Proteomes" id="UP000295444">
    <property type="component" value="Unassembled WGS sequence"/>
</dbReference>
<evidence type="ECO:0000259" key="1">
    <source>
        <dbReference type="Pfam" id="PF13358"/>
    </source>
</evidence>
<dbReference type="SUPFAM" id="SSF46689">
    <property type="entry name" value="Homeodomain-like"/>
    <property type="match status" value="1"/>
</dbReference>